<proteinExistence type="predicted"/>
<dbReference type="Gene3D" id="3.40.630.30">
    <property type="match status" value="1"/>
</dbReference>
<accession>A0ABD5V737</accession>
<evidence type="ECO:0000256" key="3">
    <source>
        <dbReference type="SAM" id="MobiDB-lite"/>
    </source>
</evidence>
<dbReference type="InterPro" id="IPR000182">
    <property type="entry name" value="GNAT_dom"/>
</dbReference>
<feature type="domain" description="N-acetyltransferase" evidence="4">
    <location>
        <begin position="1"/>
        <end position="157"/>
    </location>
</feature>
<dbReference type="PROSITE" id="PS51186">
    <property type="entry name" value="GNAT"/>
    <property type="match status" value="1"/>
</dbReference>
<dbReference type="Proteomes" id="UP001596312">
    <property type="component" value="Unassembled WGS sequence"/>
</dbReference>
<dbReference type="InterPro" id="IPR043854">
    <property type="entry name" value="DUF5816"/>
</dbReference>
<keyword evidence="1 5" id="KW-0808">Transferase</keyword>
<comment type="caution">
    <text evidence="5">The sequence shown here is derived from an EMBL/GenBank/DDBJ whole genome shotgun (WGS) entry which is preliminary data.</text>
</comment>
<gene>
    <name evidence="5" type="ORF">ACFQGH_12180</name>
</gene>
<dbReference type="AlphaFoldDB" id="A0ABD5V737"/>
<dbReference type="SUPFAM" id="SSF55729">
    <property type="entry name" value="Acyl-CoA N-acyltransferases (Nat)"/>
    <property type="match status" value="1"/>
</dbReference>
<dbReference type="InterPro" id="IPR016181">
    <property type="entry name" value="Acyl_CoA_acyltransferase"/>
</dbReference>
<dbReference type="GO" id="GO:0016746">
    <property type="term" value="F:acyltransferase activity"/>
    <property type="evidence" value="ECO:0007669"/>
    <property type="project" value="UniProtKB-KW"/>
</dbReference>
<reference evidence="5 6" key="1">
    <citation type="journal article" date="2019" name="Int. J. Syst. Evol. Microbiol.">
        <title>The Global Catalogue of Microorganisms (GCM) 10K type strain sequencing project: providing services to taxonomists for standard genome sequencing and annotation.</title>
        <authorList>
            <consortium name="The Broad Institute Genomics Platform"/>
            <consortium name="The Broad Institute Genome Sequencing Center for Infectious Disease"/>
            <person name="Wu L."/>
            <person name="Ma J."/>
        </authorList>
    </citation>
    <scope>NUCLEOTIDE SEQUENCE [LARGE SCALE GENOMIC DNA]</scope>
    <source>
        <strain evidence="5 6">CGMCC 1.3240</strain>
    </source>
</reference>
<organism evidence="5 6">
    <name type="scientific">Halalkalicoccus tibetensis</name>
    <dbReference type="NCBI Taxonomy" id="175632"/>
    <lineage>
        <taxon>Archaea</taxon>
        <taxon>Methanobacteriati</taxon>
        <taxon>Methanobacteriota</taxon>
        <taxon>Stenosarchaea group</taxon>
        <taxon>Halobacteria</taxon>
        <taxon>Halobacteriales</taxon>
        <taxon>Halococcaceae</taxon>
        <taxon>Halalkalicoccus</taxon>
    </lineage>
</organism>
<keyword evidence="2 5" id="KW-0012">Acyltransferase</keyword>
<evidence type="ECO:0000313" key="5">
    <source>
        <dbReference type="EMBL" id="MFC6905950.1"/>
    </source>
</evidence>
<dbReference type="RefSeq" id="WP_340604480.1">
    <property type="nucleotide sequence ID" value="NZ_JBBMXV010000003.1"/>
</dbReference>
<evidence type="ECO:0000259" key="4">
    <source>
        <dbReference type="PROSITE" id="PS51186"/>
    </source>
</evidence>
<name>A0ABD5V737_9EURY</name>
<dbReference type="CDD" id="cd04301">
    <property type="entry name" value="NAT_SF"/>
    <property type="match status" value="1"/>
</dbReference>
<dbReference type="EC" id="2.3.1.-" evidence="5"/>
<evidence type="ECO:0000256" key="2">
    <source>
        <dbReference type="ARBA" id="ARBA00023315"/>
    </source>
</evidence>
<feature type="compositionally biased region" description="Acidic residues" evidence="3">
    <location>
        <begin position="160"/>
        <end position="169"/>
    </location>
</feature>
<evidence type="ECO:0000256" key="1">
    <source>
        <dbReference type="ARBA" id="ARBA00022679"/>
    </source>
</evidence>
<dbReference type="InterPro" id="IPR050832">
    <property type="entry name" value="Bact_Acetyltransf"/>
</dbReference>
<dbReference type="EMBL" id="JBHSXQ010000003">
    <property type="protein sequence ID" value="MFC6905950.1"/>
    <property type="molecule type" value="Genomic_DNA"/>
</dbReference>
<dbReference type="PANTHER" id="PTHR43877">
    <property type="entry name" value="AMINOALKYLPHOSPHONATE N-ACETYLTRANSFERASE-RELATED-RELATED"/>
    <property type="match status" value="1"/>
</dbReference>
<feature type="region of interest" description="Disordered" evidence="3">
    <location>
        <begin position="160"/>
        <end position="180"/>
    </location>
</feature>
<protein>
    <submittedName>
        <fullName evidence="5">GNAT family N-acetyltransferase</fullName>
        <ecNumber evidence="5">2.3.1.-</ecNumber>
    </submittedName>
</protein>
<dbReference type="Pfam" id="PF19133">
    <property type="entry name" value="DUF5816"/>
    <property type="match status" value="1"/>
</dbReference>
<keyword evidence="6" id="KW-1185">Reference proteome</keyword>
<sequence>MEITDATAEDAESIREVAQRSMEASYAVSPDTIEGILDDQFNPDRLADLVDDEDSVLLVAKDEGHLGGFAEAEIDGEEGTLHWLHVATEFRGMGMGSGLFEAARDRLHEEGVESVRARELADNAEGQGFFESFGFEKAEQERVEIASEELIVEIYAENEAETDGEDQTDVEPQGTIETDDGTVHIDRDEELPGESGPFFVAYSDEEYEEQYGFYCGNCDSMVEAVDSMDRIECGTCGNLNKPDEWDGGYL</sequence>
<dbReference type="PANTHER" id="PTHR43877:SF1">
    <property type="entry name" value="ACETYLTRANSFERASE"/>
    <property type="match status" value="1"/>
</dbReference>
<dbReference type="Pfam" id="PF00583">
    <property type="entry name" value="Acetyltransf_1"/>
    <property type="match status" value="1"/>
</dbReference>
<evidence type="ECO:0000313" key="6">
    <source>
        <dbReference type="Proteomes" id="UP001596312"/>
    </source>
</evidence>